<organism evidence="2 3">
    <name type="scientific">Halalkalicoccus paucihalophilus</name>
    <dbReference type="NCBI Taxonomy" id="1008153"/>
    <lineage>
        <taxon>Archaea</taxon>
        <taxon>Methanobacteriati</taxon>
        <taxon>Methanobacteriota</taxon>
        <taxon>Stenosarchaea group</taxon>
        <taxon>Halobacteria</taxon>
        <taxon>Halobacteriales</taxon>
        <taxon>Halococcaceae</taxon>
        <taxon>Halalkalicoccus</taxon>
    </lineage>
</organism>
<dbReference type="PATRIC" id="fig|1008153.3.peg.3728"/>
<dbReference type="Proteomes" id="UP000075321">
    <property type="component" value="Unassembled WGS sequence"/>
</dbReference>
<dbReference type="InterPro" id="IPR006016">
    <property type="entry name" value="UspA"/>
</dbReference>
<gene>
    <name evidence="2" type="ORF">HAPAU_35360</name>
</gene>
<evidence type="ECO:0000259" key="1">
    <source>
        <dbReference type="Pfam" id="PF00582"/>
    </source>
</evidence>
<evidence type="ECO:0000313" key="3">
    <source>
        <dbReference type="Proteomes" id="UP000075321"/>
    </source>
</evidence>
<feature type="domain" description="UspA" evidence="1">
    <location>
        <begin position="1"/>
        <end position="33"/>
    </location>
</feature>
<sequence>MGSHGREGVSRLVLVSLAESVMRQAPIPVTIVR</sequence>
<reference evidence="2 3" key="1">
    <citation type="submission" date="2016-02" db="EMBL/GenBank/DDBJ databases">
        <title>Genome sequence of Halalkalicoccus paucihalophilus DSM 24557.</title>
        <authorList>
            <person name="Poehlein A."/>
            <person name="Daniel R."/>
        </authorList>
    </citation>
    <scope>NUCLEOTIDE SEQUENCE [LARGE SCALE GENOMIC DNA]</scope>
    <source>
        <strain evidence="2 3">DSM 24557</strain>
    </source>
</reference>
<dbReference type="Pfam" id="PF00582">
    <property type="entry name" value="Usp"/>
    <property type="match status" value="1"/>
</dbReference>
<proteinExistence type="predicted"/>
<accession>A0A151AAC0</accession>
<name>A0A151AAC0_9EURY</name>
<dbReference type="AlphaFoldDB" id="A0A151AAC0"/>
<dbReference type="SUPFAM" id="SSF52402">
    <property type="entry name" value="Adenine nucleotide alpha hydrolases-like"/>
    <property type="match status" value="1"/>
</dbReference>
<protein>
    <submittedName>
        <fullName evidence="2">Universal stress protein family protein</fullName>
    </submittedName>
</protein>
<comment type="caution">
    <text evidence="2">The sequence shown here is derived from an EMBL/GenBank/DDBJ whole genome shotgun (WGS) entry which is preliminary data.</text>
</comment>
<evidence type="ECO:0000313" key="2">
    <source>
        <dbReference type="EMBL" id="KYH24553.1"/>
    </source>
</evidence>
<dbReference type="EMBL" id="LTAZ01000013">
    <property type="protein sequence ID" value="KYH24553.1"/>
    <property type="molecule type" value="Genomic_DNA"/>
</dbReference>
<dbReference type="InterPro" id="IPR014729">
    <property type="entry name" value="Rossmann-like_a/b/a_fold"/>
</dbReference>
<keyword evidence="3" id="KW-1185">Reference proteome</keyword>
<dbReference type="Gene3D" id="3.40.50.620">
    <property type="entry name" value="HUPs"/>
    <property type="match status" value="1"/>
</dbReference>